<dbReference type="AlphaFoldDB" id="A0A5Q6RXT7"/>
<name>A0A5Q6RXT7_9ACTN</name>
<accession>A0A5Q6RXT7</accession>
<proteinExistence type="predicted"/>
<dbReference type="Pfam" id="PF10400">
    <property type="entry name" value="Vir_act_alpha_C"/>
    <property type="match status" value="1"/>
</dbReference>
<evidence type="ECO:0000313" key="3">
    <source>
        <dbReference type="EMBL" id="KAA1422880.1"/>
    </source>
</evidence>
<evidence type="ECO:0000259" key="1">
    <source>
        <dbReference type="Pfam" id="PF03551"/>
    </source>
</evidence>
<dbReference type="OrthoDB" id="3186544at2"/>
<evidence type="ECO:0000259" key="2">
    <source>
        <dbReference type="Pfam" id="PF10400"/>
    </source>
</evidence>
<dbReference type="InterPro" id="IPR036390">
    <property type="entry name" value="WH_DNA-bd_sf"/>
</dbReference>
<dbReference type="InterPro" id="IPR036388">
    <property type="entry name" value="WH-like_DNA-bd_sf"/>
</dbReference>
<dbReference type="Pfam" id="PF03551">
    <property type="entry name" value="PadR"/>
    <property type="match status" value="1"/>
</dbReference>
<organism evidence="3 4">
    <name type="scientific">Mumia zhuanghuii</name>
    <dbReference type="NCBI Taxonomy" id="2585211"/>
    <lineage>
        <taxon>Bacteria</taxon>
        <taxon>Bacillati</taxon>
        <taxon>Actinomycetota</taxon>
        <taxon>Actinomycetes</taxon>
        <taxon>Propionibacteriales</taxon>
        <taxon>Nocardioidaceae</taxon>
        <taxon>Mumia</taxon>
    </lineage>
</organism>
<evidence type="ECO:0000313" key="4">
    <source>
        <dbReference type="Proteomes" id="UP000307768"/>
    </source>
</evidence>
<dbReference type="SUPFAM" id="SSF46785">
    <property type="entry name" value="Winged helix' DNA-binding domain"/>
    <property type="match status" value="1"/>
</dbReference>
<reference evidence="3 4" key="1">
    <citation type="submission" date="2019-09" db="EMBL/GenBank/DDBJ databases">
        <title>Mumia zhuanghuii sp. nov. isolated from the intestinal contents of plateau pika (Ochotona curzoniae) in the Qinghai-Tibet plateau of China.</title>
        <authorList>
            <person name="Tian Z."/>
        </authorList>
    </citation>
    <scope>NUCLEOTIDE SEQUENCE [LARGE SCALE GENOMIC DNA]</scope>
    <source>
        <strain evidence="4">350</strain>
    </source>
</reference>
<dbReference type="PANTHER" id="PTHR43252:SF6">
    <property type="entry name" value="NEGATIVE TRANSCRIPTION REGULATOR PADR"/>
    <property type="match status" value="1"/>
</dbReference>
<dbReference type="InterPro" id="IPR018309">
    <property type="entry name" value="Tscrpt_reg_PadR_C"/>
</dbReference>
<comment type="caution">
    <text evidence="3">The sequence shown here is derived from an EMBL/GenBank/DDBJ whole genome shotgun (WGS) entry which is preliminary data.</text>
</comment>
<dbReference type="PANTHER" id="PTHR43252">
    <property type="entry name" value="TRANSCRIPTIONAL REGULATOR YQJI"/>
    <property type="match status" value="1"/>
</dbReference>
<dbReference type="InterPro" id="IPR005149">
    <property type="entry name" value="Tscrpt_reg_PadR_N"/>
</dbReference>
<sequence>MSIRQGLLALLSEQPMYGAQLRSEFERRTGGTWPLNVGQVYTTLGRLQRDGLVEAAGDADDEGRITYGLTEAGRGEVATWFTTTVDRESDPRDELTIKLALGVTLPGVDIVAIIQAQRAATVAHLQDLTRLKRDALAGGDLPWELVLERSIFTAEAQVRWLDHVESRVRRAAAAASATVPVADVDHEMQESRA</sequence>
<feature type="domain" description="Transcription regulator PadR N-terminal" evidence="1">
    <location>
        <begin position="7"/>
        <end position="77"/>
    </location>
</feature>
<dbReference type="RefSeq" id="WP_149769830.1">
    <property type="nucleotide sequence ID" value="NZ_VDFQ02000003.1"/>
</dbReference>
<gene>
    <name evidence="3" type="ORF">FE697_012090</name>
</gene>
<protein>
    <submittedName>
        <fullName evidence="3">PadR family transcriptional regulator</fullName>
    </submittedName>
</protein>
<dbReference type="Proteomes" id="UP000307768">
    <property type="component" value="Unassembled WGS sequence"/>
</dbReference>
<dbReference type="Gene3D" id="1.10.10.10">
    <property type="entry name" value="Winged helix-like DNA-binding domain superfamily/Winged helix DNA-binding domain"/>
    <property type="match status" value="1"/>
</dbReference>
<dbReference type="EMBL" id="VDFQ02000003">
    <property type="protein sequence ID" value="KAA1422880.1"/>
    <property type="molecule type" value="Genomic_DNA"/>
</dbReference>
<feature type="domain" description="Transcription regulator PadR C-terminal" evidence="2">
    <location>
        <begin position="92"/>
        <end position="167"/>
    </location>
</feature>